<name>A0A6J5E1I5_9BURK</name>
<dbReference type="RefSeq" id="WP_175112050.1">
    <property type="nucleotide sequence ID" value="NZ_CADIKF010000025.1"/>
</dbReference>
<evidence type="ECO:0000259" key="2">
    <source>
        <dbReference type="Pfam" id="PF24322"/>
    </source>
</evidence>
<dbReference type="AlphaFoldDB" id="A0A6J5E1I5"/>
<protein>
    <recommendedName>
        <fullName evidence="5">DUF3274 domain-containing protein</fullName>
    </recommendedName>
</protein>
<dbReference type="SUPFAM" id="SSF53474">
    <property type="entry name" value="alpha/beta-Hydrolases"/>
    <property type="match status" value="1"/>
</dbReference>
<evidence type="ECO:0000259" key="1">
    <source>
        <dbReference type="Pfam" id="PF11678"/>
    </source>
</evidence>
<dbReference type="Pfam" id="PF24322">
    <property type="entry name" value="Tle3"/>
    <property type="match status" value="1"/>
</dbReference>
<evidence type="ECO:0008006" key="5">
    <source>
        <dbReference type="Google" id="ProtNLM"/>
    </source>
</evidence>
<dbReference type="InterPro" id="IPR029058">
    <property type="entry name" value="AB_hydrolase_fold"/>
</dbReference>
<dbReference type="Pfam" id="PF11678">
    <property type="entry name" value="Tle3_C"/>
    <property type="match status" value="1"/>
</dbReference>
<dbReference type="InterPro" id="IPR021692">
    <property type="entry name" value="Tle3_C"/>
</dbReference>
<dbReference type="Proteomes" id="UP000494329">
    <property type="component" value="Unassembled WGS sequence"/>
</dbReference>
<dbReference type="InterPro" id="IPR056221">
    <property type="entry name" value="Tle3_ab_dom"/>
</dbReference>
<proteinExistence type="predicted"/>
<feature type="domain" description="Antibacterial effector protein Tle3 C-terminal" evidence="1">
    <location>
        <begin position="507"/>
        <end position="581"/>
    </location>
</feature>
<evidence type="ECO:0000313" key="4">
    <source>
        <dbReference type="Proteomes" id="UP000494329"/>
    </source>
</evidence>
<feature type="domain" description="T6SS Tle3 phospholipase effector alpha/beta" evidence="2">
    <location>
        <begin position="12"/>
        <end position="355"/>
    </location>
</feature>
<evidence type="ECO:0000313" key="3">
    <source>
        <dbReference type="EMBL" id="CAB3760320.1"/>
    </source>
</evidence>
<dbReference type="EMBL" id="CADIKF010000025">
    <property type="protein sequence ID" value="CAB3760320.1"/>
    <property type="molecule type" value="Genomic_DNA"/>
</dbReference>
<keyword evidence="4" id="KW-1185">Reference proteome</keyword>
<organism evidence="3 4">
    <name type="scientific">Paraburkholderia solisilvae</name>
    <dbReference type="NCBI Taxonomy" id="624376"/>
    <lineage>
        <taxon>Bacteria</taxon>
        <taxon>Pseudomonadati</taxon>
        <taxon>Pseudomonadota</taxon>
        <taxon>Betaproteobacteria</taxon>
        <taxon>Burkholderiales</taxon>
        <taxon>Burkholderiaceae</taxon>
        <taxon>Paraburkholderia</taxon>
    </lineage>
</organism>
<sequence>MLICKVPVKRPLPCIVIAIHGVNDDGQFFPVLDRHICEGLKKRLGRDDLFPHEWETWTPESKVPLLEPASASACLTRIAEEGRSPLIPFHWGYRPVDHPTYQQDQQRYLAQLDAHNRNPDLPYSTYYREQQARFKNRDNLGNWLDEAQAKEGGPFANATTNLVDMWGPGANGALFDAAAMGKRTFGDTSSPMYPSPHRIYYVHAARRLADLIIQIRQHEHVGPDTINIIAHSQGTEIAMLANFLVSEATLRPADCVIMCNSPYGLDPTQMELRLPGKHQSREARVQTLANFVRLMYENRRPASPERVVATAVAKRAAWDNPDHARDNFGHVYNYFCPQDTVVSLPNIQGIGWQGVDAEAKQAIDDVVKAPGFFQRVFSDGHVVGKGPETFRFGGSGEALVAGMFTGRDRSREIDGPKLPETYIFHTQSNDPPHADHLGEHLAGTALAQEGGEKLLRLVDVRTGTESVPVVAYPARGPEANTSQVQTQLAATGYRNPLLKAWYVGIPASGSQQYLVERYETSDEAVARLGKRTATWSQHSAITLHTETIEKCMAYDLAIGLCAAFDNDKLWWDLLRRADWRSPKNPDQAAKTYYTSGILPPEIKLRMSKPGLPKDVVSKVVTASGDIVGDLLHALPGSALIEAWEAATTPVGGTGLWPLPQPDVRG</sequence>
<reference evidence="3 4" key="1">
    <citation type="submission" date="2020-04" db="EMBL/GenBank/DDBJ databases">
        <authorList>
            <person name="De Canck E."/>
        </authorList>
    </citation>
    <scope>NUCLEOTIDE SEQUENCE [LARGE SCALE GENOMIC DNA]</scope>
    <source>
        <strain evidence="3 4">LMG 29739</strain>
    </source>
</reference>
<accession>A0A6J5E1I5</accession>
<gene>
    <name evidence="3" type="ORF">LMG29739_03354</name>
</gene>
<dbReference type="Gene3D" id="3.40.50.1820">
    <property type="entry name" value="alpha/beta hydrolase"/>
    <property type="match status" value="1"/>
</dbReference>